<feature type="transmembrane region" description="Helical" evidence="8">
    <location>
        <begin position="183"/>
        <end position="205"/>
    </location>
</feature>
<accession>A0A1H9LUW9</accession>
<evidence type="ECO:0000313" key="10">
    <source>
        <dbReference type="EMBL" id="SER14965.1"/>
    </source>
</evidence>
<protein>
    <submittedName>
        <fullName evidence="10">Spermidine/putrescine transport system permease protein</fullName>
    </submittedName>
</protein>
<feature type="transmembrane region" description="Helical" evidence="8">
    <location>
        <begin position="54"/>
        <end position="87"/>
    </location>
</feature>
<evidence type="ECO:0000259" key="9">
    <source>
        <dbReference type="PROSITE" id="PS50928"/>
    </source>
</evidence>
<evidence type="ECO:0000256" key="3">
    <source>
        <dbReference type="ARBA" id="ARBA00022448"/>
    </source>
</evidence>
<dbReference type="GO" id="GO:0042597">
    <property type="term" value="C:periplasmic space"/>
    <property type="evidence" value="ECO:0007669"/>
    <property type="project" value="InterPro"/>
</dbReference>
<dbReference type="Pfam" id="PF00528">
    <property type="entry name" value="BPD_transp_1"/>
    <property type="match status" value="1"/>
</dbReference>
<evidence type="ECO:0000256" key="7">
    <source>
        <dbReference type="ARBA" id="ARBA00023136"/>
    </source>
</evidence>
<evidence type="ECO:0000256" key="6">
    <source>
        <dbReference type="ARBA" id="ARBA00022989"/>
    </source>
</evidence>
<feature type="transmembrane region" description="Helical" evidence="8">
    <location>
        <begin position="275"/>
        <end position="296"/>
    </location>
</feature>
<keyword evidence="4" id="KW-1003">Cell membrane</keyword>
<sequence length="625" mass="70177">MKKTIEKIYMGIILVFMYLPIVTMIILSFNSSKSRAKWGGFTFDWYLNLASDSAIINAFANTLIIALISTLVATVIGTATCVAMMGLHKKSRSVIMGITNIPMINADIVTGISLMLLFRFLHFNAGFITVLIAHITFNIPYVMLSVMPRMKTINPSVYEAALDLGAQPFFAFRKTVLPDLMPAVIAGAMMAFTMSLDDFIITYFTKGSGFDTLSTKIYSEVKRGIQPEIYALSAIIFIIVIVLMVSSRQIKARNLATTKKEVSYASRKKLDKKTILILAGACAVIAVVGITFGGVFKTEDNQVYVYNWGEYIDPEVITMFEEETGIKVIYDEFESNEIMYAKIASDNSAYDVICPSDYMISRMIQEGMLKELDWEELPYASANIDPNYLESAASFDEGNRYAVPNFCGTVGILYNKTLVDEPVTSWDILWDEKYAGQILMQDSVRDAFMVSLARNGYSINSTDKAELEQVADDLVAQKPLVQAYVIDQVRDKMIGGEAALGVIYSGEALYTQRENTDLEYVVPEEGSNVWLDGWCITRDAKHTENALKWIDFMCREDIALMNFEYVTYTTPNLKAQELIEDETIRNSTVAFPDEDTLSRCEVYTYLGQDADALYNELWKKIKAAD</sequence>
<dbReference type="InterPro" id="IPR006059">
    <property type="entry name" value="SBP"/>
</dbReference>
<dbReference type="EMBL" id="FOGJ01000002">
    <property type="protein sequence ID" value="SER14965.1"/>
    <property type="molecule type" value="Genomic_DNA"/>
</dbReference>
<dbReference type="Proteomes" id="UP000182584">
    <property type="component" value="Unassembled WGS sequence"/>
</dbReference>
<reference evidence="10 11" key="1">
    <citation type="submission" date="2016-10" db="EMBL/GenBank/DDBJ databases">
        <authorList>
            <person name="de Groot N.N."/>
        </authorList>
    </citation>
    <scope>NUCLEOTIDE SEQUENCE [LARGE SCALE GENOMIC DNA]</scope>
    <source>
        <strain evidence="10 11">AR40</strain>
    </source>
</reference>
<dbReference type="Pfam" id="PF13416">
    <property type="entry name" value="SBP_bac_8"/>
    <property type="match status" value="1"/>
</dbReference>
<dbReference type="InterPro" id="IPR035906">
    <property type="entry name" value="MetI-like_sf"/>
</dbReference>
<feature type="domain" description="ABC transmembrane type-1" evidence="9">
    <location>
        <begin position="59"/>
        <end position="247"/>
    </location>
</feature>
<comment type="similarity">
    <text evidence="2">Belongs to the binding-protein-dependent transport system permease family. CysTW subfamily.</text>
</comment>
<dbReference type="InterPro" id="IPR000515">
    <property type="entry name" value="MetI-like"/>
</dbReference>
<keyword evidence="6 8" id="KW-1133">Transmembrane helix</keyword>
<dbReference type="AlphaFoldDB" id="A0A1H9LUW9"/>
<evidence type="ECO:0000256" key="1">
    <source>
        <dbReference type="ARBA" id="ARBA00004651"/>
    </source>
</evidence>
<feature type="transmembrane region" description="Helical" evidence="8">
    <location>
        <begin position="225"/>
        <end position="245"/>
    </location>
</feature>
<gene>
    <name evidence="10" type="ORF">SAMN04487884_102192</name>
</gene>
<dbReference type="GO" id="GO:0055085">
    <property type="term" value="P:transmembrane transport"/>
    <property type="evidence" value="ECO:0007669"/>
    <property type="project" value="InterPro"/>
</dbReference>
<dbReference type="PANTHER" id="PTHR43848:SF2">
    <property type="entry name" value="PUTRESCINE TRANSPORT SYSTEM PERMEASE PROTEIN POTI"/>
    <property type="match status" value="1"/>
</dbReference>
<dbReference type="CDD" id="cd06261">
    <property type="entry name" value="TM_PBP2"/>
    <property type="match status" value="1"/>
</dbReference>
<dbReference type="PANTHER" id="PTHR43848">
    <property type="entry name" value="PUTRESCINE TRANSPORT SYSTEM PERMEASE PROTEIN POTI"/>
    <property type="match status" value="1"/>
</dbReference>
<dbReference type="PRINTS" id="PR00909">
    <property type="entry name" value="SPERMDNBNDNG"/>
</dbReference>
<dbReference type="Gene3D" id="1.10.3720.10">
    <property type="entry name" value="MetI-like"/>
    <property type="match status" value="1"/>
</dbReference>
<dbReference type="OrthoDB" id="9769319at2"/>
<organism evidence="10 11">
    <name type="scientific">Butyrivibrio fibrisolvens</name>
    <dbReference type="NCBI Taxonomy" id="831"/>
    <lineage>
        <taxon>Bacteria</taxon>
        <taxon>Bacillati</taxon>
        <taxon>Bacillota</taxon>
        <taxon>Clostridia</taxon>
        <taxon>Lachnospirales</taxon>
        <taxon>Lachnospiraceae</taxon>
        <taxon>Butyrivibrio</taxon>
    </lineage>
</organism>
<keyword evidence="7 8" id="KW-0472">Membrane</keyword>
<dbReference type="eggNOG" id="COG0687">
    <property type="taxonomic scope" value="Bacteria"/>
</dbReference>
<feature type="transmembrane region" description="Helical" evidence="8">
    <location>
        <begin position="7"/>
        <end position="29"/>
    </location>
</feature>
<evidence type="ECO:0000256" key="2">
    <source>
        <dbReference type="ARBA" id="ARBA00007069"/>
    </source>
</evidence>
<proteinExistence type="inferred from homology"/>
<dbReference type="Gene3D" id="3.40.190.10">
    <property type="entry name" value="Periplasmic binding protein-like II"/>
    <property type="match status" value="2"/>
</dbReference>
<dbReference type="RefSeq" id="WP_074754170.1">
    <property type="nucleotide sequence ID" value="NZ_FOGJ01000002.1"/>
</dbReference>
<dbReference type="eggNOG" id="COG1177">
    <property type="taxonomic scope" value="Bacteria"/>
</dbReference>
<dbReference type="SUPFAM" id="SSF53850">
    <property type="entry name" value="Periplasmic binding protein-like II"/>
    <property type="match status" value="1"/>
</dbReference>
<comment type="subcellular location">
    <subcellularLocation>
        <location evidence="1 8">Cell membrane</location>
        <topology evidence="1 8">Multi-pass membrane protein</topology>
    </subcellularLocation>
</comment>
<name>A0A1H9LUW9_BUTFI</name>
<dbReference type="GO" id="GO:0005886">
    <property type="term" value="C:plasma membrane"/>
    <property type="evidence" value="ECO:0007669"/>
    <property type="project" value="UniProtKB-SubCell"/>
</dbReference>
<feature type="transmembrane region" description="Helical" evidence="8">
    <location>
        <begin position="123"/>
        <end position="144"/>
    </location>
</feature>
<dbReference type="InterPro" id="IPR001188">
    <property type="entry name" value="Sperm_putr-bd"/>
</dbReference>
<evidence type="ECO:0000256" key="5">
    <source>
        <dbReference type="ARBA" id="ARBA00022692"/>
    </source>
</evidence>
<keyword evidence="5 8" id="KW-0812">Transmembrane</keyword>
<dbReference type="CDD" id="cd13663">
    <property type="entry name" value="PBP2_PotD_PotF_like_2"/>
    <property type="match status" value="1"/>
</dbReference>
<dbReference type="SUPFAM" id="SSF161098">
    <property type="entry name" value="MetI-like"/>
    <property type="match status" value="1"/>
</dbReference>
<dbReference type="GO" id="GO:0019808">
    <property type="term" value="F:polyamine binding"/>
    <property type="evidence" value="ECO:0007669"/>
    <property type="project" value="InterPro"/>
</dbReference>
<evidence type="ECO:0000313" key="11">
    <source>
        <dbReference type="Proteomes" id="UP000182584"/>
    </source>
</evidence>
<evidence type="ECO:0000256" key="4">
    <source>
        <dbReference type="ARBA" id="ARBA00022475"/>
    </source>
</evidence>
<dbReference type="GO" id="GO:0015846">
    <property type="term" value="P:polyamine transport"/>
    <property type="evidence" value="ECO:0007669"/>
    <property type="project" value="InterPro"/>
</dbReference>
<evidence type="ECO:0000256" key="8">
    <source>
        <dbReference type="RuleBase" id="RU363032"/>
    </source>
</evidence>
<dbReference type="PROSITE" id="PS50928">
    <property type="entry name" value="ABC_TM1"/>
    <property type="match status" value="1"/>
</dbReference>
<feature type="transmembrane region" description="Helical" evidence="8">
    <location>
        <begin position="94"/>
        <end position="117"/>
    </location>
</feature>
<dbReference type="InterPro" id="IPR051789">
    <property type="entry name" value="Bact_Polyamine_Transport"/>
</dbReference>
<keyword evidence="3 8" id="KW-0813">Transport</keyword>